<evidence type="ECO:0000313" key="4">
    <source>
        <dbReference type="EMBL" id="MBT2919789.1"/>
    </source>
</evidence>
<dbReference type="InterPro" id="IPR046673">
    <property type="entry name" value="ToxA_N"/>
</dbReference>
<feature type="signal peptide" evidence="2">
    <location>
        <begin position="1"/>
        <end position="24"/>
    </location>
</feature>
<feature type="chain" id="PRO_5044762208" evidence="2">
    <location>
        <begin position="25"/>
        <end position="850"/>
    </location>
</feature>
<dbReference type="EMBL" id="JAHGUI010000060">
    <property type="protein sequence ID" value="MBT2919789.1"/>
    <property type="molecule type" value="Genomic_DNA"/>
</dbReference>
<proteinExistence type="predicted"/>
<gene>
    <name evidence="4" type="ORF">PL14_13995</name>
</gene>
<evidence type="ECO:0000256" key="1">
    <source>
        <dbReference type="SAM" id="MobiDB-lite"/>
    </source>
</evidence>
<evidence type="ECO:0000256" key="2">
    <source>
        <dbReference type="SAM" id="SignalP"/>
    </source>
</evidence>
<reference evidence="4 5" key="1">
    <citation type="journal article" date="2017" name="J. Fish Dis.">
        <title>Comparative assessment of Vibrio virulence in marine fish larvae.</title>
        <authorList>
            <person name="Ronneseth A."/>
            <person name="Castillo D."/>
            <person name="D'Alvise P."/>
            <person name="Tonnesen O."/>
            <person name="Haugland G."/>
            <person name="Grotkjaer T."/>
            <person name="Engell-Sorensen K."/>
            <person name="Norremark L."/>
            <person name="Bergh O."/>
            <person name="Wergeland H.I."/>
            <person name="Gram L."/>
        </authorList>
    </citation>
    <scope>NUCLEOTIDE SEQUENCE [LARGE SCALE GENOMIC DNA]</scope>
    <source>
        <strain evidence="4 5">90-11-286</strain>
    </source>
</reference>
<keyword evidence="2" id="KW-0732">Signal</keyword>
<dbReference type="Gene3D" id="3.90.210.10">
    <property type="entry name" value="Heat-Labile Enterotoxin, subunit A"/>
    <property type="match status" value="1"/>
</dbReference>
<protein>
    <submittedName>
        <fullName evidence="4">Cytotoxic necrotizing factor</fullName>
    </submittedName>
</protein>
<dbReference type="AlphaFoldDB" id="A0ABD4QX69"/>
<dbReference type="SUPFAM" id="SSF56399">
    <property type="entry name" value="ADP-ribosylation"/>
    <property type="match status" value="1"/>
</dbReference>
<dbReference type="Proteomes" id="UP000078309">
    <property type="component" value="Unassembled WGS sequence"/>
</dbReference>
<accession>A0ABD4QX69</accession>
<comment type="caution">
    <text evidence="4">The sequence shown here is derived from an EMBL/GenBank/DDBJ whole genome shotgun (WGS) entry which is preliminary data.</text>
</comment>
<dbReference type="Pfam" id="PF20178">
    <property type="entry name" value="ToxA_N"/>
    <property type="match status" value="1"/>
</dbReference>
<evidence type="ECO:0000259" key="3">
    <source>
        <dbReference type="Pfam" id="PF20178"/>
    </source>
</evidence>
<dbReference type="RefSeq" id="WP_157722378.1">
    <property type="nucleotide sequence ID" value="NZ_CP022102.1"/>
</dbReference>
<feature type="region of interest" description="Disordered" evidence="1">
    <location>
        <begin position="547"/>
        <end position="604"/>
    </location>
</feature>
<organism evidence="4 5">
    <name type="scientific">Vibrio anguillarum</name>
    <name type="common">Listonella anguillarum</name>
    <dbReference type="NCBI Taxonomy" id="55601"/>
    <lineage>
        <taxon>Bacteria</taxon>
        <taxon>Pseudomonadati</taxon>
        <taxon>Pseudomonadota</taxon>
        <taxon>Gammaproteobacteria</taxon>
        <taxon>Vibrionales</taxon>
        <taxon>Vibrionaceae</taxon>
        <taxon>Vibrio</taxon>
    </lineage>
</organism>
<feature type="compositionally biased region" description="Polar residues" evidence="1">
    <location>
        <begin position="570"/>
        <end position="580"/>
    </location>
</feature>
<feature type="domain" description="Dermonecrotic toxin N-terminal" evidence="3">
    <location>
        <begin position="59"/>
        <end position="308"/>
    </location>
</feature>
<sequence length="850" mass="95286">MNYKFFKPLVLAMVFSLPTIPSFANQTSNNNLAIGSESQLLFDKAWQFNFAQDYAQLVQAIPDPITIASREIKAALLKHGYHDIDPDTVFYHRFNGAMSSSRSYNGWAHDTAPVQSYTLTQAVMLNVFNEYRDTSPGTIDVDTGIYTQGAGHSRYDEHNEVRLLSSALWDIAYYNLDIQSTYTQELNHFWQQYGKRYTQLTQDSYAFSAYQQYRLGLLSQAQYQLATSLLKKNRSREINVYRFDIYGYDSTDILLIEQQGKNAGLLYIPGAPQPFFPYANERQLKKHLYKSLRNANNRATLAKHFSLYLRQDGTTYSGIDTALKGFASGSWNEDYFMMKHRPIYGDVFARLTEQIKARLVSDADTMIKSNSEAQRDYLLSVAYSVMTLFPIVDVIAPELGIPLGITISSTQFGLSLDKAVNGDTLAERLQGTQMSAINAAIVGATTLFPTLAQYGRTLEQSADIAIDSLSNSVVINHGFPVEELNNFVSMPKIITHPQTGEELLGVKLTDSGRGTLLRADGFGYYREIDAASGRLLSDKRVVRTLDQETGEPQWLEHGGLKGGNDELSNDALSEQNSSRSELPEILLPEDLPNRPGLGGSGYADMTGGRNLEALKDFWELEQKVDPYAYLTDVKSLHRLNQEAQHEILNVPFLHSYQPELKGSLVFRGDTRLPDELFHSGFNRKPGVVEYFELDHHTRGISGVISTSSEQSIAVSYALHQQRGYVYAVELNHGGKAVNTSVRGVSLHEVATLNIPPEDIIFAVGPFNGADIGYHDLISKPNYRYRSAELLINPHATATPEVATQAFERLKNTLKYDLSPEMSFAERYENRADLLWHEDEAPLSPAQSKSE</sequence>
<name>A0ABD4QX69_VIBAN</name>
<evidence type="ECO:0000313" key="5">
    <source>
        <dbReference type="Proteomes" id="UP000078309"/>
    </source>
</evidence>